<dbReference type="InterPro" id="IPR000653">
    <property type="entry name" value="DegT/StrS_aminotransferase"/>
</dbReference>
<evidence type="ECO:0000256" key="1">
    <source>
        <dbReference type="PIRSR" id="PIRSR000390-1"/>
    </source>
</evidence>
<dbReference type="Gene3D" id="3.90.1150.10">
    <property type="entry name" value="Aspartate Aminotransferase, domain 1"/>
    <property type="match status" value="1"/>
</dbReference>
<dbReference type="AlphaFoldDB" id="A0A173XN28"/>
<dbReference type="Pfam" id="PF01041">
    <property type="entry name" value="DegT_DnrJ_EryC1"/>
    <property type="match status" value="1"/>
</dbReference>
<keyword evidence="4" id="KW-0032">Aminotransferase</keyword>
<dbReference type="PANTHER" id="PTHR30244">
    <property type="entry name" value="TRANSAMINASE"/>
    <property type="match status" value="1"/>
</dbReference>
<dbReference type="EC" id="2.6.1.87" evidence="4"/>
<dbReference type="RefSeq" id="WP_055301339.1">
    <property type="nucleotide sequence ID" value="NZ_CYYR01000003.1"/>
</dbReference>
<evidence type="ECO:0000313" key="5">
    <source>
        <dbReference type="Proteomes" id="UP000095395"/>
    </source>
</evidence>
<accession>A0A173XN28</accession>
<evidence type="ECO:0000256" key="3">
    <source>
        <dbReference type="RuleBase" id="RU004508"/>
    </source>
</evidence>
<keyword evidence="2 3" id="KW-0663">Pyridoxal phosphate</keyword>
<dbReference type="Proteomes" id="UP000095395">
    <property type="component" value="Unassembled WGS sequence"/>
</dbReference>
<name>A0A173XN28_9FIRM</name>
<dbReference type="InterPro" id="IPR015421">
    <property type="entry name" value="PyrdxlP-dep_Trfase_major"/>
</dbReference>
<evidence type="ECO:0000256" key="2">
    <source>
        <dbReference type="PIRSR" id="PIRSR000390-2"/>
    </source>
</evidence>
<dbReference type="EMBL" id="CYYR01000003">
    <property type="protein sequence ID" value="CUN52650.1"/>
    <property type="molecule type" value="Genomic_DNA"/>
</dbReference>
<gene>
    <name evidence="4" type="primary">arnB_1</name>
    <name evidence="4" type="ORF">ERS852392_00638</name>
</gene>
<dbReference type="GO" id="GO:0099620">
    <property type="term" value="F:UDP-4-amino-4-deoxy-L-arabinose aminotransferase"/>
    <property type="evidence" value="ECO:0007669"/>
    <property type="project" value="UniProtKB-EC"/>
</dbReference>
<comment type="similarity">
    <text evidence="3">Belongs to the DegT/DnrJ/EryC1 family.</text>
</comment>
<dbReference type="Gene3D" id="3.40.640.10">
    <property type="entry name" value="Type I PLP-dependent aspartate aminotransferase-like (Major domain)"/>
    <property type="match status" value="1"/>
</dbReference>
<keyword evidence="4" id="KW-0808">Transferase</keyword>
<feature type="active site" description="Proton acceptor" evidence="1">
    <location>
        <position position="191"/>
    </location>
</feature>
<organism evidence="4 5">
    <name type="scientific">Roseburia inulinivorans</name>
    <dbReference type="NCBI Taxonomy" id="360807"/>
    <lineage>
        <taxon>Bacteria</taxon>
        <taxon>Bacillati</taxon>
        <taxon>Bacillota</taxon>
        <taxon>Clostridia</taxon>
        <taxon>Lachnospirales</taxon>
        <taxon>Lachnospiraceae</taxon>
        <taxon>Roseburia</taxon>
    </lineage>
</organism>
<dbReference type="PANTHER" id="PTHR30244:SF42">
    <property type="entry name" value="UDP-2-ACETAMIDO-2-DEOXY-3-OXO-D-GLUCURONATE AMINOTRANSFERASE"/>
    <property type="match status" value="1"/>
</dbReference>
<dbReference type="CDD" id="cd00616">
    <property type="entry name" value="AHBA_syn"/>
    <property type="match status" value="1"/>
</dbReference>
<dbReference type="GO" id="GO:0000271">
    <property type="term" value="P:polysaccharide biosynthetic process"/>
    <property type="evidence" value="ECO:0007669"/>
    <property type="project" value="TreeGrafter"/>
</dbReference>
<sequence length="379" mass="42362">MEFRDLRKQYVALKDEIDSGIQEVINATAFISGSQVETLEKELAEYVGVKHCVTCANGTDALSMALMAWNLKAGECAFVPDFTFFASGETVSFEGATPIFVDVDERTYNMDPVKLETAIQKVLVEGKLIPRVIVAVDLFGLPADYDMIRPIADKYGLKILEDGAQGFGGEIDGKKACSFGDISTTSFFPAKPLGCYGDGGAIFTNDDDVDAYLRSIRVHGKGSFKYDNVRIGWNSRLDTIQAAILLPKLHAFMDYERDNVNKVAAKYTEGLKELVVTPEFDTKYTSSWAQYCIQLKSEEERESLQAYLKEQGIPTMIYYPKPMHKQDAFADLQCGDEDYAVTNKLCKTVLELPMHPYMEDADIEKIVNMIAACLKENRY</sequence>
<evidence type="ECO:0000313" key="4">
    <source>
        <dbReference type="EMBL" id="CUN52650.1"/>
    </source>
</evidence>
<dbReference type="GO" id="GO:0030170">
    <property type="term" value="F:pyridoxal phosphate binding"/>
    <property type="evidence" value="ECO:0007669"/>
    <property type="project" value="TreeGrafter"/>
</dbReference>
<protein>
    <submittedName>
        <fullName evidence="4">UDP-4-amino-4-deoxy-L-arabinose--oxoglutarate aminotransferase</fullName>
        <ecNumber evidence="4">2.6.1.87</ecNumber>
    </submittedName>
</protein>
<proteinExistence type="inferred from homology"/>
<feature type="modified residue" description="N6-(pyridoxal phosphate)lysine" evidence="2">
    <location>
        <position position="191"/>
    </location>
</feature>
<dbReference type="PIRSF" id="PIRSF000390">
    <property type="entry name" value="PLP_StrS"/>
    <property type="match status" value="1"/>
</dbReference>
<reference evidence="4 5" key="1">
    <citation type="submission" date="2015-09" db="EMBL/GenBank/DDBJ databases">
        <authorList>
            <consortium name="Pathogen Informatics"/>
        </authorList>
    </citation>
    <scope>NUCLEOTIDE SEQUENCE [LARGE SCALE GENOMIC DNA]</scope>
    <source>
        <strain evidence="4 5">2789STDY5608835</strain>
    </source>
</reference>
<dbReference type="InterPro" id="IPR015422">
    <property type="entry name" value="PyrdxlP-dep_Trfase_small"/>
</dbReference>
<dbReference type="InterPro" id="IPR015424">
    <property type="entry name" value="PyrdxlP-dep_Trfase"/>
</dbReference>
<dbReference type="SUPFAM" id="SSF53383">
    <property type="entry name" value="PLP-dependent transferases"/>
    <property type="match status" value="1"/>
</dbReference>